<organism evidence="2 3">
    <name type="scientific">Curvularia kusanoi</name>
    <name type="common">Cochliobolus kusanoi</name>
    <dbReference type="NCBI Taxonomy" id="90978"/>
    <lineage>
        <taxon>Eukaryota</taxon>
        <taxon>Fungi</taxon>
        <taxon>Dikarya</taxon>
        <taxon>Ascomycota</taxon>
        <taxon>Pezizomycotina</taxon>
        <taxon>Dothideomycetes</taxon>
        <taxon>Pleosporomycetidae</taxon>
        <taxon>Pleosporales</taxon>
        <taxon>Pleosporineae</taxon>
        <taxon>Pleosporaceae</taxon>
        <taxon>Curvularia</taxon>
    </lineage>
</organism>
<sequence length="173" mass="19403">MATSLASQKSKSTAKQCSKCHHRDDSDDSEEHSIPEGSQSDCADDGNYRTDNGDVELENDDDSPSQDSQVKDKIIEGLTKQKDSYLNDKKKVKKDYESTKVNLQKDIKAFFDAHEDESEAAHNAQLNRLAELLALKASIEAQMTTKLADLRAEYQIHSNELLAAVNSRIKDWK</sequence>
<evidence type="ECO:0000313" key="2">
    <source>
        <dbReference type="EMBL" id="KAF3005727.1"/>
    </source>
</evidence>
<dbReference type="AlphaFoldDB" id="A0A9P4TH95"/>
<proteinExistence type="predicted"/>
<comment type="caution">
    <text evidence="2">The sequence shown here is derived from an EMBL/GenBank/DDBJ whole genome shotgun (WGS) entry which is preliminary data.</text>
</comment>
<dbReference type="OrthoDB" id="3747906at2759"/>
<dbReference type="Proteomes" id="UP000801428">
    <property type="component" value="Unassembled WGS sequence"/>
</dbReference>
<feature type="compositionally biased region" description="Acidic residues" evidence="1">
    <location>
        <begin position="53"/>
        <end position="64"/>
    </location>
</feature>
<name>A0A9P4TH95_CURKU</name>
<keyword evidence="3" id="KW-1185">Reference proteome</keyword>
<gene>
    <name evidence="2" type="ORF">E8E13_006243</name>
</gene>
<feature type="region of interest" description="Disordered" evidence="1">
    <location>
        <begin position="1"/>
        <end position="76"/>
    </location>
</feature>
<accession>A0A9P4TH95</accession>
<protein>
    <submittedName>
        <fullName evidence="2">Uncharacterized protein</fullName>
    </submittedName>
</protein>
<evidence type="ECO:0000313" key="3">
    <source>
        <dbReference type="Proteomes" id="UP000801428"/>
    </source>
</evidence>
<dbReference type="EMBL" id="SWKU01000006">
    <property type="protein sequence ID" value="KAF3005727.1"/>
    <property type="molecule type" value="Genomic_DNA"/>
</dbReference>
<reference evidence="2" key="1">
    <citation type="submission" date="2019-04" db="EMBL/GenBank/DDBJ databases">
        <title>Sequencing of skin fungus with MAO and IRED activity.</title>
        <authorList>
            <person name="Marsaioli A.J."/>
            <person name="Bonatto J.M.C."/>
            <person name="Reis Junior O."/>
        </authorList>
    </citation>
    <scope>NUCLEOTIDE SEQUENCE</scope>
    <source>
        <strain evidence="2">30M1</strain>
    </source>
</reference>
<evidence type="ECO:0000256" key="1">
    <source>
        <dbReference type="SAM" id="MobiDB-lite"/>
    </source>
</evidence>
<feature type="compositionally biased region" description="Polar residues" evidence="1">
    <location>
        <begin position="1"/>
        <end position="16"/>
    </location>
</feature>